<reference evidence="4 5" key="1">
    <citation type="submission" date="2020-04" db="EMBL/GenBank/DDBJ databases">
        <title>Acinetobacter Taxon 24.</title>
        <authorList>
            <person name="Nemec A."/>
            <person name="Radolfova-Krizova L."/>
            <person name="Higgins P.G."/>
            <person name="Spanelova P."/>
        </authorList>
    </citation>
    <scope>NUCLEOTIDE SEQUENCE [LARGE SCALE GENOMIC DNA]</scope>
    <source>
        <strain evidence="3 5">ANC 4279</strain>
        <strain evidence="2 4">ANC 4280</strain>
    </source>
</reference>
<dbReference type="EMBL" id="JABERG010000001">
    <property type="protein sequence ID" value="NNH86193.1"/>
    <property type="molecule type" value="Genomic_DNA"/>
</dbReference>
<gene>
    <name evidence="2" type="ORF">HLH11_00900</name>
    <name evidence="3" type="ORF">HLH13_00395</name>
</gene>
<dbReference type="Proteomes" id="UP000532147">
    <property type="component" value="Unassembled WGS sequence"/>
</dbReference>
<dbReference type="GO" id="GO:0071949">
    <property type="term" value="F:FAD binding"/>
    <property type="evidence" value="ECO:0007669"/>
    <property type="project" value="InterPro"/>
</dbReference>
<dbReference type="InterPro" id="IPR036046">
    <property type="entry name" value="Acylphosphatase-like_dom_sf"/>
</dbReference>
<dbReference type="RefSeq" id="WP_067726159.1">
    <property type="nucleotide sequence ID" value="NZ_JABERG010000001.1"/>
</dbReference>
<dbReference type="PROSITE" id="PS50925">
    <property type="entry name" value="BLUF"/>
    <property type="match status" value="1"/>
</dbReference>
<keyword evidence="5" id="KW-1185">Reference proteome</keyword>
<dbReference type="InterPro" id="IPR007024">
    <property type="entry name" value="BLUF_domain"/>
</dbReference>
<dbReference type="SMART" id="SM01034">
    <property type="entry name" value="BLUF"/>
    <property type="match status" value="1"/>
</dbReference>
<dbReference type="Proteomes" id="UP000546536">
    <property type="component" value="Unassembled WGS sequence"/>
</dbReference>
<dbReference type="EMBL" id="JABERH010000002">
    <property type="protein sequence ID" value="NNH37225.1"/>
    <property type="molecule type" value="Genomic_DNA"/>
</dbReference>
<evidence type="ECO:0000313" key="5">
    <source>
        <dbReference type="Proteomes" id="UP000546536"/>
    </source>
</evidence>
<organism evidence="2 4">
    <name type="scientific">Acinetobacter terrae</name>
    <dbReference type="NCBI Taxonomy" id="2731247"/>
    <lineage>
        <taxon>Bacteria</taxon>
        <taxon>Pseudomonadati</taxon>
        <taxon>Pseudomonadota</taxon>
        <taxon>Gammaproteobacteria</taxon>
        <taxon>Moraxellales</taxon>
        <taxon>Moraxellaceae</taxon>
        <taxon>Acinetobacter</taxon>
        <taxon>Acinetobacter Taxon 24</taxon>
    </lineage>
</organism>
<feature type="domain" description="BLUF" evidence="1">
    <location>
        <begin position="2"/>
        <end position="95"/>
    </location>
</feature>
<dbReference type="Gene3D" id="3.30.70.100">
    <property type="match status" value="1"/>
</dbReference>
<dbReference type="STRING" id="1977878.B9T23_01445"/>
<dbReference type="GO" id="GO:0009882">
    <property type="term" value="F:blue light photoreceptor activity"/>
    <property type="evidence" value="ECO:0007669"/>
    <property type="project" value="InterPro"/>
</dbReference>
<dbReference type="AlphaFoldDB" id="A0A2C9WTR8"/>
<dbReference type="SUPFAM" id="SSF54975">
    <property type="entry name" value="Acylphosphatase/BLUF domain-like"/>
    <property type="match status" value="1"/>
</dbReference>
<protein>
    <submittedName>
        <fullName evidence="2">BLUF domain-containing protein</fullName>
    </submittedName>
</protein>
<accession>A0A7Y2WJN6</accession>
<comment type="caution">
    <text evidence="2">The sequence shown here is derived from an EMBL/GenBank/DDBJ whole genome shotgun (WGS) entry which is preliminary data.</text>
</comment>
<evidence type="ECO:0000259" key="1">
    <source>
        <dbReference type="PROSITE" id="PS50925"/>
    </source>
</evidence>
<name>A0A2C9WTR8_9GAMM</name>
<dbReference type="Pfam" id="PF04940">
    <property type="entry name" value="BLUF"/>
    <property type="match status" value="1"/>
</dbReference>
<proteinExistence type="predicted"/>
<accession>A0A2C9WTR8</accession>
<evidence type="ECO:0000313" key="2">
    <source>
        <dbReference type="EMBL" id="NNH37225.1"/>
    </source>
</evidence>
<evidence type="ECO:0000313" key="3">
    <source>
        <dbReference type="EMBL" id="NNH86193.1"/>
    </source>
</evidence>
<evidence type="ECO:0000313" key="4">
    <source>
        <dbReference type="Proteomes" id="UP000532147"/>
    </source>
</evidence>
<sequence>MIFQLCYASKKTSNDETILKDLRDILTEARDFNTKHQIHGVLYYADGYFFQCLEGEEKHILTLLNKLREDPRHHEIVLLKTCALKETNFYNWSMKYVGRNSKIQNYFKSLGYNSFAPNQLNEESLDAFLNFLYDVQPSVA</sequence>